<proteinExistence type="predicted"/>
<dbReference type="GO" id="GO:0004497">
    <property type="term" value="F:monooxygenase activity"/>
    <property type="evidence" value="ECO:0007669"/>
    <property type="project" value="UniProtKB-KW"/>
</dbReference>
<name>A0A392TGF6_9FABA</name>
<feature type="non-terminal residue" evidence="1">
    <location>
        <position position="1"/>
    </location>
</feature>
<protein>
    <submittedName>
        <fullName evidence="1">Ubiquinone biosynthesis monooxygenase COQ6</fullName>
    </submittedName>
</protein>
<evidence type="ECO:0000313" key="1">
    <source>
        <dbReference type="EMBL" id="MCI60201.1"/>
    </source>
</evidence>
<dbReference type="AlphaFoldDB" id="A0A392TGF6"/>
<sequence>IMIGNAVVWNLWRCRNSVLFDNGRVTVAELVETIKVSSWKWWMSRLMAAPCLLYEWRAEPKLCLLR</sequence>
<dbReference type="EMBL" id="LXQA010577312">
    <property type="protein sequence ID" value="MCI60201.1"/>
    <property type="molecule type" value="Genomic_DNA"/>
</dbReference>
<evidence type="ECO:0000313" key="2">
    <source>
        <dbReference type="Proteomes" id="UP000265520"/>
    </source>
</evidence>
<reference evidence="1 2" key="1">
    <citation type="journal article" date="2018" name="Front. Plant Sci.">
        <title>Red Clover (Trifolium pratense) and Zigzag Clover (T. medium) - A Picture of Genomic Similarities and Differences.</title>
        <authorList>
            <person name="Dluhosova J."/>
            <person name="Istvanek J."/>
            <person name="Nedelnik J."/>
            <person name="Repkova J."/>
        </authorList>
    </citation>
    <scope>NUCLEOTIDE SEQUENCE [LARGE SCALE GENOMIC DNA]</scope>
    <source>
        <strain evidence="2">cv. 10/8</strain>
        <tissue evidence="1">Leaf</tissue>
    </source>
</reference>
<keyword evidence="1" id="KW-0830">Ubiquinone</keyword>
<organism evidence="1 2">
    <name type="scientific">Trifolium medium</name>
    <dbReference type="NCBI Taxonomy" id="97028"/>
    <lineage>
        <taxon>Eukaryota</taxon>
        <taxon>Viridiplantae</taxon>
        <taxon>Streptophyta</taxon>
        <taxon>Embryophyta</taxon>
        <taxon>Tracheophyta</taxon>
        <taxon>Spermatophyta</taxon>
        <taxon>Magnoliopsida</taxon>
        <taxon>eudicotyledons</taxon>
        <taxon>Gunneridae</taxon>
        <taxon>Pentapetalae</taxon>
        <taxon>rosids</taxon>
        <taxon>fabids</taxon>
        <taxon>Fabales</taxon>
        <taxon>Fabaceae</taxon>
        <taxon>Papilionoideae</taxon>
        <taxon>50 kb inversion clade</taxon>
        <taxon>NPAAA clade</taxon>
        <taxon>Hologalegina</taxon>
        <taxon>IRL clade</taxon>
        <taxon>Trifolieae</taxon>
        <taxon>Trifolium</taxon>
    </lineage>
</organism>
<keyword evidence="2" id="KW-1185">Reference proteome</keyword>
<keyword evidence="1" id="KW-0560">Oxidoreductase</keyword>
<comment type="caution">
    <text evidence="1">The sequence shown here is derived from an EMBL/GenBank/DDBJ whole genome shotgun (WGS) entry which is preliminary data.</text>
</comment>
<keyword evidence="1" id="KW-0503">Monooxygenase</keyword>
<accession>A0A392TGF6</accession>
<dbReference type="Proteomes" id="UP000265520">
    <property type="component" value="Unassembled WGS sequence"/>
</dbReference>